<dbReference type="CDD" id="cd08659">
    <property type="entry name" value="M20_ArgE_DapE-like"/>
    <property type="match status" value="1"/>
</dbReference>
<accession>A0A2T4Q2W9</accession>
<evidence type="ECO:0000256" key="6">
    <source>
        <dbReference type="ARBA" id="ARBA00016853"/>
    </source>
</evidence>
<sequence>MSVFSKEDKIQILSDMIEINTENDNELEVCKYLKSLLSKYDIDSKIQEVDDNRANLIAEIGEGSPKLGISGHMDVVDAGDHNEWKHDPFKLTEEDGKLYGRGTTDMKGGLAALVIAMIEIKASGHLQQGSIRLMATTAEEREMSGAEKLKEQGYVDDLDGLIIAEPSDGFVFYASKGSMGLKVTSKGVPAHSSLPSLGHNAINTLIEFIQKIKEKYDDIKKNEGTHALDVHPFIDEFLGDQVDDKTEEKVEDVAAGLVIVNSIIRGGEQFNTVPEEAYAEFNVRTVPEYDNRAIEQLFKDTIEEVDSDRLSLEVTVNHQTVYSQKDNTLVQSFLDYNNEFKVSGLVGATDAAELLVDKDEDFDLAIIGPGHMTMAHKTDEYVYKSRYLDYTDMYQQVMLNYLNKTK</sequence>
<keyword evidence="9" id="KW-0378">Hydrolase</keyword>
<gene>
    <name evidence="16" type="ORF">BU085_01805</name>
</gene>
<dbReference type="GO" id="GO:0019877">
    <property type="term" value="P:diaminopimelate biosynthetic process"/>
    <property type="evidence" value="ECO:0007669"/>
    <property type="project" value="UniProtKB-KW"/>
</dbReference>
<comment type="catalytic activity">
    <reaction evidence="14">
        <text>N-succinyl-(2S,6S)-2,6-diaminopimelate + H2O = (2S,6S)-2,6-diaminopimelate + succinate</text>
        <dbReference type="Rhea" id="RHEA:22608"/>
        <dbReference type="ChEBI" id="CHEBI:15377"/>
        <dbReference type="ChEBI" id="CHEBI:30031"/>
        <dbReference type="ChEBI" id="CHEBI:57609"/>
        <dbReference type="ChEBI" id="CHEBI:58087"/>
        <dbReference type="EC" id="3.5.1.18"/>
    </reaction>
</comment>
<evidence type="ECO:0000259" key="15">
    <source>
        <dbReference type="Pfam" id="PF07687"/>
    </source>
</evidence>
<dbReference type="GO" id="GO:0009089">
    <property type="term" value="P:lysine biosynthetic process via diaminopimelate"/>
    <property type="evidence" value="ECO:0007669"/>
    <property type="project" value="UniProtKB-UniPathway"/>
</dbReference>
<evidence type="ECO:0000256" key="2">
    <source>
        <dbReference type="ARBA" id="ARBA00001947"/>
    </source>
</evidence>
<evidence type="ECO:0000256" key="1">
    <source>
        <dbReference type="ARBA" id="ARBA00001941"/>
    </source>
</evidence>
<dbReference type="InterPro" id="IPR011650">
    <property type="entry name" value="Peptidase_M20_dimer"/>
</dbReference>
<evidence type="ECO:0000256" key="4">
    <source>
        <dbReference type="ARBA" id="ARBA00006247"/>
    </source>
</evidence>
<keyword evidence="10" id="KW-0862">Zinc</keyword>
<dbReference type="InterPro" id="IPR002933">
    <property type="entry name" value="Peptidase_M20"/>
</dbReference>
<evidence type="ECO:0000256" key="7">
    <source>
        <dbReference type="ARBA" id="ARBA00022605"/>
    </source>
</evidence>
<dbReference type="NCBIfam" id="TIGR01910">
    <property type="entry name" value="DapE-ArgE"/>
    <property type="match status" value="1"/>
</dbReference>
<evidence type="ECO:0000256" key="3">
    <source>
        <dbReference type="ARBA" id="ARBA00005130"/>
    </source>
</evidence>
<evidence type="ECO:0000256" key="14">
    <source>
        <dbReference type="ARBA" id="ARBA00051301"/>
    </source>
</evidence>
<dbReference type="InterPro" id="IPR010182">
    <property type="entry name" value="ArgE/DapE"/>
</dbReference>
<evidence type="ECO:0000256" key="5">
    <source>
        <dbReference type="ARBA" id="ARBA00011921"/>
    </source>
</evidence>
<dbReference type="PROSITE" id="PS00758">
    <property type="entry name" value="ARGE_DAPE_CPG2_1"/>
    <property type="match status" value="1"/>
</dbReference>
<dbReference type="PANTHER" id="PTHR43808">
    <property type="entry name" value="ACETYLORNITHINE DEACETYLASE"/>
    <property type="match status" value="1"/>
</dbReference>
<dbReference type="InterPro" id="IPR050072">
    <property type="entry name" value="Peptidase_M20A"/>
</dbReference>
<name>A0A2T4Q2W9_STAWA</name>
<proteinExistence type="inferred from homology"/>
<evidence type="ECO:0000256" key="8">
    <source>
        <dbReference type="ARBA" id="ARBA00022723"/>
    </source>
</evidence>
<dbReference type="STRING" id="1194526.A284_01340"/>
<evidence type="ECO:0000313" key="17">
    <source>
        <dbReference type="Proteomes" id="UP000240717"/>
    </source>
</evidence>
<reference evidence="16 17" key="1">
    <citation type="journal article" date="2016" name="Front. Microbiol.">
        <title>Comprehensive Phylogenetic Analysis of Bovine Non-aureus Staphylococci Species Based on Whole-Genome Sequencing.</title>
        <authorList>
            <person name="Naushad S."/>
            <person name="Barkema H.W."/>
            <person name="Luby C."/>
            <person name="Condas L.A."/>
            <person name="Nobrega D.B."/>
            <person name="Carson D.A."/>
            <person name="De Buck J."/>
        </authorList>
    </citation>
    <scope>NUCLEOTIDE SEQUENCE [LARGE SCALE GENOMIC DNA]</scope>
    <source>
        <strain evidence="16 17">SNUC 2993</strain>
    </source>
</reference>
<comment type="pathway">
    <text evidence="3">Amino-acid biosynthesis; L-lysine biosynthesis via DAP pathway; LL-2,6-diaminopimelate from (S)-tetrahydrodipicolinate (succinylase route): step 3/3.</text>
</comment>
<dbReference type="RefSeq" id="WP_107533151.1">
    <property type="nucleotide sequence ID" value="NZ_PZEV01000004.1"/>
</dbReference>
<keyword evidence="13" id="KW-0170">Cobalt</keyword>
<dbReference type="SUPFAM" id="SSF53187">
    <property type="entry name" value="Zn-dependent exopeptidases"/>
    <property type="match status" value="1"/>
</dbReference>
<dbReference type="SUPFAM" id="SSF55031">
    <property type="entry name" value="Bacterial exopeptidase dimerisation domain"/>
    <property type="match status" value="1"/>
</dbReference>
<evidence type="ECO:0000256" key="10">
    <source>
        <dbReference type="ARBA" id="ARBA00022833"/>
    </source>
</evidence>
<dbReference type="NCBIfam" id="NF006365">
    <property type="entry name" value="PRK08588.1"/>
    <property type="match status" value="1"/>
</dbReference>
<dbReference type="InterPro" id="IPR001261">
    <property type="entry name" value="ArgE/DapE_CS"/>
</dbReference>
<evidence type="ECO:0000256" key="13">
    <source>
        <dbReference type="ARBA" id="ARBA00023285"/>
    </source>
</evidence>
<evidence type="ECO:0000256" key="11">
    <source>
        <dbReference type="ARBA" id="ARBA00022915"/>
    </source>
</evidence>
<comment type="cofactor">
    <cofactor evidence="1">
        <name>Co(2+)</name>
        <dbReference type="ChEBI" id="CHEBI:48828"/>
    </cofactor>
</comment>
<dbReference type="EC" id="3.5.1.18" evidence="5"/>
<evidence type="ECO:0000256" key="9">
    <source>
        <dbReference type="ARBA" id="ARBA00022801"/>
    </source>
</evidence>
<dbReference type="InterPro" id="IPR036264">
    <property type="entry name" value="Bact_exopeptidase_dim_dom"/>
</dbReference>
<dbReference type="Pfam" id="PF07687">
    <property type="entry name" value="M20_dimer"/>
    <property type="match status" value="1"/>
</dbReference>
<dbReference type="GO" id="GO:0046872">
    <property type="term" value="F:metal ion binding"/>
    <property type="evidence" value="ECO:0007669"/>
    <property type="project" value="UniProtKB-KW"/>
</dbReference>
<dbReference type="Gene3D" id="3.40.630.10">
    <property type="entry name" value="Zn peptidases"/>
    <property type="match status" value="2"/>
</dbReference>
<dbReference type="Proteomes" id="UP000240717">
    <property type="component" value="Unassembled WGS sequence"/>
</dbReference>
<comment type="similarity">
    <text evidence="4">Belongs to the peptidase M20A family.</text>
</comment>
<keyword evidence="8" id="KW-0479">Metal-binding</keyword>
<comment type="cofactor">
    <cofactor evidence="2">
        <name>Zn(2+)</name>
        <dbReference type="ChEBI" id="CHEBI:29105"/>
    </cofactor>
</comment>
<dbReference type="AlphaFoldDB" id="A0A2T4Q2W9"/>
<evidence type="ECO:0000256" key="12">
    <source>
        <dbReference type="ARBA" id="ARBA00023154"/>
    </source>
</evidence>
<comment type="caution">
    <text evidence="16">The sequence shown here is derived from an EMBL/GenBank/DDBJ whole genome shotgun (WGS) entry which is preliminary data.</text>
</comment>
<dbReference type="Pfam" id="PF01546">
    <property type="entry name" value="Peptidase_M20"/>
    <property type="match status" value="1"/>
</dbReference>
<keyword evidence="12" id="KW-0457">Lysine biosynthesis</keyword>
<feature type="domain" description="Peptidase M20 dimerisation" evidence="15">
    <location>
        <begin position="173"/>
        <end position="305"/>
    </location>
</feature>
<keyword evidence="11" id="KW-0220">Diaminopimelate biosynthesis</keyword>
<dbReference type="Gene3D" id="3.30.70.360">
    <property type="match status" value="1"/>
</dbReference>
<dbReference type="PANTHER" id="PTHR43808:SF8">
    <property type="entry name" value="PEPTIDASE M20 DIMERISATION DOMAIN-CONTAINING PROTEIN"/>
    <property type="match status" value="1"/>
</dbReference>
<protein>
    <recommendedName>
        <fullName evidence="6">Probable succinyl-diaminopimelate desuccinylase</fullName>
        <ecNumber evidence="5">3.5.1.18</ecNumber>
    </recommendedName>
</protein>
<dbReference type="GO" id="GO:0009014">
    <property type="term" value="F:succinyl-diaminopimelate desuccinylase activity"/>
    <property type="evidence" value="ECO:0007669"/>
    <property type="project" value="UniProtKB-EC"/>
</dbReference>
<keyword evidence="7" id="KW-0028">Amino-acid biosynthesis</keyword>
<organism evidence="16 17">
    <name type="scientific">Staphylococcus warneri</name>
    <dbReference type="NCBI Taxonomy" id="1292"/>
    <lineage>
        <taxon>Bacteria</taxon>
        <taxon>Bacillati</taxon>
        <taxon>Bacillota</taxon>
        <taxon>Bacilli</taxon>
        <taxon>Bacillales</taxon>
        <taxon>Staphylococcaceae</taxon>
        <taxon>Staphylococcus</taxon>
    </lineage>
</organism>
<dbReference type="UniPathway" id="UPA00034">
    <property type="reaction ID" value="UER00021"/>
</dbReference>
<evidence type="ECO:0000313" key="16">
    <source>
        <dbReference type="EMBL" id="PTI52221.1"/>
    </source>
</evidence>
<dbReference type="EMBL" id="PZEV01000004">
    <property type="protein sequence ID" value="PTI52221.1"/>
    <property type="molecule type" value="Genomic_DNA"/>
</dbReference>